<dbReference type="Pfam" id="PF13499">
    <property type="entry name" value="EF-hand_7"/>
    <property type="match status" value="1"/>
</dbReference>
<evidence type="ECO:0000313" key="6">
    <source>
        <dbReference type="EnsemblPlants" id="Ma11_p07200.1"/>
    </source>
</evidence>
<dbReference type="PROSITE" id="PS00018">
    <property type="entry name" value="EF_HAND_1"/>
    <property type="match status" value="5"/>
</dbReference>
<dbReference type="PANTHER" id="PTHR10827:SF98">
    <property type="entry name" value="45 KDA CALCIUM-BINDING PROTEIN"/>
    <property type="match status" value="1"/>
</dbReference>
<dbReference type="EnsemblPlants" id="Ma11_t07200.1">
    <property type="protein sequence ID" value="Ma11_p07200.1"/>
    <property type="gene ID" value="Ma11_g07200"/>
</dbReference>
<dbReference type="GO" id="GO:0005783">
    <property type="term" value="C:endoplasmic reticulum"/>
    <property type="evidence" value="ECO:0000318"/>
    <property type="project" value="GO_Central"/>
</dbReference>
<dbReference type="Gene3D" id="1.10.238.10">
    <property type="entry name" value="EF-hand"/>
    <property type="match status" value="2"/>
</dbReference>
<organism evidence="6 7">
    <name type="scientific">Musa acuminata subsp. malaccensis</name>
    <name type="common">Wild banana</name>
    <name type="synonym">Musa malaccensis</name>
    <dbReference type="NCBI Taxonomy" id="214687"/>
    <lineage>
        <taxon>Eukaryota</taxon>
        <taxon>Viridiplantae</taxon>
        <taxon>Streptophyta</taxon>
        <taxon>Embryophyta</taxon>
        <taxon>Tracheophyta</taxon>
        <taxon>Spermatophyta</taxon>
        <taxon>Magnoliopsida</taxon>
        <taxon>Liliopsida</taxon>
        <taxon>Zingiberales</taxon>
        <taxon>Musaceae</taxon>
        <taxon>Musa</taxon>
    </lineage>
</organism>
<protein>
    <submittedName>
        <fullName evidence="5">(wild Malaysian banana) hypothetical protein</fullName>
    </submittedName>
</protein>
<dbReference type="InterPro" id="IPR011992">
    <property type="entry name" value="EF-hand-dom_pair"/>
</dbReference>
<dbReference type="SUPFAM" id="SSF47473">
    <property type="entry name" value="EF-hand"/>
    <property type="match status" value="2"/>
</dbReference>
<feature type="domain" description="EF-hand" evidence="4">
    <location>
        <begin position="266"/>
        <end position="301"/>
    </location>
</feature>
<dbReference type="AlphaFoldDB" id="A0A804L583"/>
<accession>A0A804L583</accession>
<feature type="domain" description="EF-hand" evidence="4">
    <location>
        <begin position="181"/>
        <end position="216"/>
    </location>
</feature>
<gene>
    <name evidence="5" type="ORF">GSMUA_18190.1</name>
</gene>
<keyword evidence="2" id="KW-0677">Repeat</keyword>
<dbReference type="SMART" id="SM00054">
    <property type="entry name" value="EFh"/>
    <property type="match status" value="5"/>
</dbReference>
<evidence type="ECO:0000256" key="1">
    <source>
        <dbReference type="ARBA" id="ARBA00022723"/>
    </source>
</evidence>
<evidence type="ECO:0000313" key="7">
    <source>
        <dbReference type="Proteomes" id="UP000012960"/>
    </source>
</evidence>
<feature type="domain" description="EF-hand" evidence="4">
    <location>
        <begin position="225"/>
        <end position="255"/>
    </location>
</feature>
<evidence type="ECO:0000256" key="3">
    <source>
        <dbReference type="ARBA" id="ARBA00022837"/>
    </source>
</evidence>
<evidence type="ECO:0000313" key="5">
    <source>
        <dbReference type="EMBL" id="CAG1863809.1"/>
    </source>
</evidence>
<keyword evidence="1" id="KW-0479">Metal-binding</keyword>
<dbReference type="GO" id="GO:0005509">
    <property type="term" value="F:calcium ion binding"/>
    <property type="evidence" value="ECO:0000318"/>
    <property type="project" value="GO_Central"/>
</dbReference>
<dbReference type="PANTHER" id="PTHR10827">
    <property type="entry name" value="RETICULOCALBIN"/>
    <property type="match status" value="1"/>
</dbReference>
<dbReference type="InterPro" id="IPR002048">
    <property type="entry name" value="EF_hand_dom"/>
</dbReference>
<dbReference type="FunCoup" id="A0A804L583">
    <property type="interactions" value="1468"/>
</dbReference>
<dbReference type="Pfam" id="PF13202">
    <property type="entry name" value="EF-hand_5"/>
    <property type="match status" value="2"/>
</dbReference>
<evidence type="ECO:0000256" key="2">
    <source>
        <dbReference type="ARBA" id="ARBA00022737"/>
    </source>
</evidence>
<dbReference type="Gramene" id="Ma11_t07200.1">
    <property type="protein sequence ID" value="Ma11_p07200.1"/>
    <property type="gene ID" value="Ma11_g07200"/>
</dbReference>
<sequence>MSKPVVVAYLLLAVPILILLSFSRAPHMASRHPRSRRLAHPHHVAFDPLLVQIERRAEERGLLDVETFKRKLDDIWARQDWSKMAEEIGILDEYFGEDGRLNLTERLAYLFPLLDRLPQDGGISRYELDVWNQRQALDRLIYHTERKMKLHDHDGDGAVTLPEFLSYLPDEETARNSKEHGEPGWWKEQFSNADRDGNGFLSAFEFNDFLHPEDSTNPKIQLWLLKEKLREMDENKDGKLSFVEFGGRAQEIYQTYADFEEDDLRHHELDVEDEFRKLDINRDRFLTAEELKPIIHRLYPGELSQSKYYTKYLLHKADDDGDGKLTLEEMVHHQYAFYSTVFEEQQVDDYDDYDYHDELRR</sequence>
<dbReference type="EMBL" id="HG996475">
    <property type="protein sequence ID" value="CAG1863809.1"/>
    <property type="molecule type" value="Genomic_DNA"/>
</dbReference>
<keyword evidence="3" id="KW-0106">Calcium</keyword>
<keyword evidence="7" id="KW-1185">Reference proteome</keyword>
<reference evidence="6" key="2">
    <citation type="submission" date="2021-05" db="UniProtKB">
        <authorList>
            <consortium name="EnsemblPlants"/>
        </authorList>
    </citation>
    <scope>IDENTIFICATION</scope>
    <source>
        <strain evidence="6">subsp. malaccensis</strain>
    </source>
</reference>
<name>A0A804L583_MUSAM</name>
<dbReference type="InParanoid" id="A0A804L583"/>
<dbReference type="OrthoDB" id="293868at2759"/>
<dbReference type="InterPro" id="IPR018247">
    <property type="entry name" value="EF_Hand_1_Ca_BS"/>
</dbReference>
<evidence type="ECO:0000259" key="4">
    <source>
        <dbReference type="PROSITE" id="PS50222"/>
    </source>
</evidence>
<proteinExistence type="predicted"/>
<dbReference type="Proteomes" id="UP000012960">
    <property type="component" value="Unplaced"/>
</dbReference>
<dbReference type="PROSITE" id="PS50222">
    <property type="entry name" value="EF_HAND_2"/>
    <property type="match status" value="3"/>
</dbReference>
<dbReference type="OMA" id="FEADVDH"/>
<reference evidence="5" key="1">
    <citation type="submission" date="2021-03" db="EMBL/GenBank/DDBJ databases">
        <authorList>
            <consortium name="Genoscope - CEA"/>
            <person name="William W."/>
        </authorList>
    </citation>
    <scope>NUCLEOTIDE SEQUENCE</scope>
    <source>
        <strain evidence="5">Doubled-haploid Pahang</strain>
    </source>
</reference>